<gene>
    <name evidence="2" type="ORF">QBC38DRAFT_443881</name>
</gene>
<accession>A0AAN7BPY6</accession>
<reference evidence="2" key="2">
    <citation type="submission" date="2023-05" db="EMBL/GenBank/DDBJ databases">
        <authorList>
            <consortium name="Lawrence Berkeley National Laboratory"/>
            <person name="Steindorff A."/>
            <person name="Hensen N."/>
            <person name="Bonometti L."/>
            <person name="Westerberg I."/>
            <person name="Brannstrom I.O."/>
            <person name="Guillou S."/>
            <person name="Cros-Aarteil S."/>
            <person name="Calhoun S."/>
            <person name="Haridas S."/>
            <person name="Kuo A."/>
            <person name="Mondo S."/>
            <person name="Pangilinan J."/>
            <person name="Riley R."/>
            <person name="Labutti K."/>
            <person name="Andreopoulos B."/>
            <person name="Lipzen A."/>
            <person name="Chen C."/>
            <person name="Yanf M."/>
            <person name="Daum C."/>
            <person name="Ng V."/>
            <person name="Clum A."/>
            <person name="Ohm R."/>
            <person name="Martin F."/>
            <person name="Silar P."/>
            <person name="Natvig D."/>
            <person name="Lalanne C."/>
            <person name="Gautier V."/>
            <person name="Ament-Velasquez S.L."/>
            <person name="Kruys A."/>
            <person name="Hutchinson M.I."/>
            <person name="Powell A.J."/>
            <person name="Barry K."/>
            <person name="Miller A.N."/>
            <person name="Grigoriev I.V."/>
            <person name="Debuchy R."/>
            <person name="Gladieux P."/>
            <person name="Thoren M.H."/>
            <person name="Johannesson H."/>
        </authorList>
    </citation>
    <scope>NUCLEOTIDE SEQUENCE</scope>
    <source>
        <strain evidence="2">CBS 990.96</strain>
    </source>
</reference>
<dbReference type="AlphaFoldDB" id="A0AAN7BPY6"/>
<keyword evidence="3" id="KW-1185">Reference proteome</keyword>
<proteinExistence type="predicted"/>
<sequence length="268" mass="29978">MLNSADNVIIRPSADGKIAAEAVVAECEKQILRSFHEKHDIAMLLILARRWGNKTFVPILGCRSLWSTEMENGLGANYRRRAPGRRRLHVLQDYQVISQTYIRGLCDKSFHTKRGMCKLLGCVGSRRVTGCSVVQMQFSKNLRNVWVKTVHSDSEAEKRPQKRKRNGTAAVPKKQIIKEDDEDEEEEEDVTKDLDGNATVGTDRKNTSSHTQIKVEKEATSTNTSTNNASQENINTETTGVDLPTIKVAEEPPEDATSEPQPKDSSLD</sequence>
<evidence type="ECO:0000256" key="1">
    <source>
        <dbReference type="SAM" id="MobiDB-lite"/>
    </source>
</evidence>
<evidence type="ECO:0000313" key="2">
    <source>
        <dbReference type="EMBL" id="KAK4227337.1"/>
    </source>
</evidence>
<name>A0AAN7BPY6_9PEZI</name>
<protein>
    <submittedName>
        <fullName evidence="2">Uncharacterized protein</fullName>
    </submittedName>
</protein>
<feature type="compositionally biased region" description="Acidic residues" evidence="1">
    <location>
        <begin position="179"/>
        <end position="190"/>
    </location>
</feature>
<feature type="region of interest" description="Disordered" evidence="1">
    <location>
        <begin position="150"/>
        <end position="268"/>
    </location>
</feature>
<evidence type="ECO:0000313" key="3">
    <source>
        <dbReference type="Proteomes" id="UP001301958"/>
    </source>
</evidence>
<feature type="compositionally biased region" description="Low complexity" evidence="1">
    <location>
        <begin position="220"/>
        <end position="230"/>
    </location>
</feature>
<dbReference type="EMBL" id="MU865333">
    <property type="protein sequence ID" value="KAK4227337.1"/>
    <property type="molecule type" value="Genomic_DNA"/>
</dbReference>
<reference evidence="2" key="1">
    <citation type="journal article" date="2023" name="Mol. Phylogenet. Evol.">
        <title>Genome-scale phylogeny and comparative genomics of the fungal order Sordariales.</title>
        <authorList>
            <person name="Hensen N."/>
            <person name="Bonometti L."/>
            <person name="Westerberg I."/>
            <person name="Brannstrom I.O."/>
            <person name="Guillou S."/>
            <person name="Cros-Aarteil S."/>
            <person name="Calhoun S."/>
            <person name="Haridas S."/>
            <person name="Kuo A."/>
            <person name="Mondo S."/>
            <person name="Pangilinan J."/>
            <person name="Riley R."/>
            <person name="LaButti K."/>
            <person name="Andreopoulos B."/>
            <person name="Lipzen A."/>
            <person name="Chen C."/>
            <person name="Yan M."/>
            <person name="Daum C."/>
            <person name="Ng V."/>
            <person name="Clum A."/>
            <person name="Steindorff A."/>
            <person name="Ohm R.A."/>
            <person name="Martin F."/>
            <person name="Silar P."/>
            <person name="Natvig D.O."/>
            <person name="Lalanne C."/>
            <person name="Gautier V."/>
            <person name="Ament-Velasquez S.L."/>
            <person name="Kruys A."/>
            <person name="Hutchinson M.I."/>
            <person name="Powell A.J."/>
            <person name="Barry K."/>
            <person name="Miller A.N."/>
            <person name="Grigoriev I.V."/>
            <person name="Debuchy R."/>
            <person name="Gladieux P."/>
            <person name="Hiltunen Thoren M."/>
            <person name="Johannesson H."/>
        </authorList>
    </citation>
    <scope>NUCLEOTIDE SEQUENCE</scope>
    <source>
        <strain evidence="2">CBS 990.96</strain>
    </source>
</reference>
<feature type="compositionally biased region" description="Basic and acidic residues" evidence="1">
    <location>
        <begin position="150"/>
        <end position="159"/>
    </location>
</feature>
<dbReference type="Proteomes" id="UP001301958">
    <property type="component" value="Unassembled WGS sequence"/>
</dbReference>
<comment type="caution">
    <text evidence="2">The sequence shown here is derived from an EMBL/GenBank/DDBJ whole genome shotgun (WGS) entry which is preliminary data.</text>
</comment>
<organism evidence="2 3">
    <name type="scientific">Podospora fimiseda</name>
    <dbReference type="NCBI Taxonomy" id="252190"/>
    <lineage>
        <taxon>Eukaryota</taxon>
        <taxon>Fungi</taxon>
        <taxon>Dikarya</taxon>
        <taxon>Ascomycota</taxon>
        <taxon>Pezizomycotina</taxon>
        <taxon>Sordariomycetes</taxon>
        <taxon>Sordariomycetidae</taxon>
        <taxon>Sordariales</taxon>
        <taxon>Podosporaceae</taxon>
        <taxon>Podospora</taxon>
    </lineage>
</organism>